<reference evidence="3 4" key="1">
    <citation type="journal article" date="2014" name="Int. J. Syst. Evol. Microbiol.">
        <title>Complete genome sequence of Corynebacterium casei LMG S-19264T (=DSM 44701T), isolated from a smear-ripened cheese.</title>
        <authorList>
            <consortium name="US DOE Joint Genome Institute (JGI-PGF)"/>
            <person name="Walter F."/>
            <person name="Albersmeier A."/>
            <person name="Kalinowski J."/>
            <person name="Ruckert C."/>
        </authorList>
    </citation>
    <scope>NUCLEOTIDE SEQUENCE [LARGE SCALE GENOMIC DNA]</scope>
    <source>
        <strain evidence="3 4">CGMCC 1.7286</strain>
    </source>
</reference>
<name>A0A917ZPC6_9GAMM</name>
<dbReference type="Pfam" id="PF08239">
    <property type="entry name" value="SH3_3"/>
    <property type="match status" value="1"/>
</dbReference>
<dbReference type="AlphaFoldDB" id="A0A917ZPC6"/>
<protein>
    <recommendedName>
        <fullName evidence="2">SH3b domain-containing protein</fullName>
    </recommendedName>
</protein>
<dbReference type="Proteomes" id="UP000599578">
    <property type="component" value="Unassembled WGS sequence"/>
</dbReference>
<evidence type="ECO:0000259" key="2">
    <source>
        <dbReference type="SMART" id="SM00287"/>
    </source>
</evidence>
<dbReference type="InterPro" id="IPR003646">
    <property type="entry name" value="SH3-like_bac-type"/>
</dbReference>
<organism evidence="3 4">
    <name type="scientific">Marinobacterium nitratireducens</name>
    <dbReference type="NCBI Taxonomy" id="518897"/>
    <lineage>
        <taxon>Bacteria</taxon>
        <taxon>Pseudomonadati</taxon>
        <taxon>Pseudomonadota</taxon>
        <taxon>Gammaproteobacteria</taxon>
        <taxon>Oceanospirillales</taxon>
        <taxon>Oceanospirillaceae</taxon>
        <taxon>Marinobacterium</taxon>
    </lineage>
</organism>
<keyword evidence="4" id="KW-1185">Reference proteome</keyword>
<dbReference type="Gene3D" id="2.60.120.380">
    <property type="match status" value="1"/>
</dbReference>
<sequence length="322" mass="33960">MRTVRILALLAIFACDSLSAADIVEERVQFATGSSGAVIEGKLSGDTIKDYLLRAKSGQQIRIALETSNDANYFNLMQGNDPAAIHIGSNAGNHYEGVLPADGDYRIRVYLMRSAARRDEAANFRLSVSIGDAELAQLQPTADYADGLAGGPDYWAVANVAAGDTLNVRAGAGTANPVVGGLANGDRVRNLGCTMVGTSRWCRIEAGDEQRFSGWVNGHYLVESAPPGADGRQASGVVPCSTAAGQPTGSCAFRVSRGENGTASVWITLPTGGERYLDFREGRPVGTDPGLDLSFERSGDLTLIRIGGVERYEIPDALLFGG</sequence>
<proteinExistence type="predicted"/>
<evidence type="ECO:0000256" key="1">
    <source>
        <dbReference type="SAM" id="SignalP"/>
    </source>
</evidence>
<dbReference type="Gene3D" id="2.30.30.40">
    <property type="entry name" value="SH3 Domains"/>
    <property type="match status" value="1"/>
</dbReference>
<keyword evidence="1" id="KW-0732">Signal</keyword>
<evidence type="ECO:0000313" key="3">
    <source>
        <dbReference type="EMBL" id="GGO87016.1"/>
    </source>
</evidence>
<evidence type="ECO:0000313" key="4">
    <source>
        <dbReference type="Proteomes" id="UP000599578"/>
    </source>
</evidence>
<dbReference type="SMART" id="SM00287">
    <property type="entry name" value="SH3b"/>
    <property type="match status" value="1"/>
</dbReference>
<accession>A0A917ZPC6</accession>
<feature type="chain" id="PRO_5037962179" description="SH3b domain-containing protein" evidence="1">
    <location>
        <begin position="21"/>
        <end position="322"/>
    </location>
</feature>
<feature type="domain" description="SH3b" evidence="2">
    <location>
        <begin position="155"/>
        <end position="225"/>
    </location>
</feature>
<gene>
    <name evidence="3" type="ORF">GCM10011348_39220</name>
</gene>
<feature type="signal peptide" evidence="1">
    <location>
        <begin position="1"/>
        <end position="20"/>
    </location>
</feature>
<comment type="caution">
    <text evidence="3">The sequence shown here is derived from an EMBL/GenBank/DDBJ whole genome shotgun (WGS) entry which is preliminary data.</text>
</comment>
<dbReference type="EMBL" id="BMLT01000012">
    <property type="protein sequence ID" value="GGO87016.1"/>
    <property type="molecule type" value="Genomic_DNA"/>
</dbReference>